<evidence type="ECO:0000313" key="4">
    <source>
        <dbReference type="Proteomes" id="UP001239445"/>
    </source>
</evidence>
<dbReference type="AlphaFoldDB" id="A0AAJ0F5B0"/>
<dbReference type="Proteomes" id="UP001239445">
    <property type="component" value="Unassembled WGS sequence"/>
</dbReference>
<dbReference type="Gene3D" id="1.10.510.10">
    <property type="entry name" value="Transferase(Phosphotransferase) domain 1"/>
    <property type="match status" value="1"/>
</dbReference>
<dbReference type="EMBL" id="MU839843">
    <property type="protein sequence ID" value="KAK1751183.1"/>
    <property type="molecule type" value="Genomic_DNA"/>
</dbReference>
<feature type="region of interest" description="Disordered" evidence="1">
    <location>
        <begin position="22"/>
        <end position="52"/>
    </location>
</feature>
<dbReference type="InterPro" id="IPR000719">
    <property type="entry name" value="Prot_kinase_dom"/>
</dbReference>
<dbReference type="SMART" id="SM00220">
    <property type="entry name" value="S_TKc"/>
    <property type="match status" value="1"/>
</dbReference>
<dbReference type="InterPro" id="IPR011009">
    <property type="entry name" value="Kinase-like_dom_sf"/>
</dbReference>
<evidence type="ECO:0000256" key="1">
    <source>
        <dbReference type="SAM" id="MobiDB-lite"/>
    </source>
</evidence>
<proteinExistence type="predicted"/>
<dbReference type="PROSITE" id="PS50011">
    <property type="entry name" value="PROTEIN_KINASE_DOM"/>
    <property type="match status" value="1"/>
</dbReference>
<protein>
    <recommendedName>
        <fullName evidence="2">Protein kinase domain-containing protein</fullName>
    </recommendedName>
</protein>
<feature type="compositionally biased region" description="Polar residues" evidence="1">
    <location>
        <begin position="22"/>
        <end position="38"/>
    </location>
</feature>
<reference evidence="3" key="1">
    <citation type="submission" date="2023-06" db="EMBL/GenBank/DDBJ databases">
        <title>Genome-scale phylogeny and comparative genomics of the fungal order Sordariales.</title>
        <authorList>
            <consortium name="Lawrence Berkeley National Laboratory"/>
            <person name="Hensen N."/>
            <person name="Bonometti L."/>
            <person name="Westerberg I."/>
            <person name="Brannstrom I.O."/>
            <person name="Guillou S."/>
            <person name="Cros-Aarteil S."/>
            <person name="Calhoun S."/>
            <person name="Haridas S."/>
            <person name="Kuo A."/>
            <person name="Mondo S."/>
            <person name="Pangilinan J."/>
            <person name="Riley R."/>
            <person name="Labutti K."/>
            <person name="Andreopoulos B."/>
            <person name="Lipzen A."/>
            <person name="Chen C."/>
            <person name="Yanf M."/>
            <person name="Daum C."/>
            <person name="Ng V."/>
            <person name="Clum A."/>
            <person name="Steindorff A."/>
            <person name="Ohm R."/>
            <person name="Martin F."/>
            <person name="Silar P."/>
            <person name="Natvig D."/>
            <person name="Lalanne C."/>
            <person name="Gautier V."/>
            <person name="Ament-Velasquez S.L."/>
            <person name="Kruys A."/>
            <person name="Hutchinson M.I."/>
            <person name="Powell A.J."/>
            <person name="Barry K."/>
            <person name="Miller A.N."/>
            <person name="Grigoriev I.V."/>
            <person name="Debuchy R."/>
            <person name="Gladieux P."/>
            <person name="Thoren M.H."/>
            <person name="Johannesson H."/>
        </authorList>
    </citation>
    <scope>NUCLEOTIDE SEQUENCE</scope>
    <source>
        <strain evidence="3">PSN4</strain>
    </source>
</reference>
<organism evidence="3 4">
    <name type="scientific">Echria macrotheca</name>
    <dbReference type="NCBI Taxonomy" id="438768"/>
    <lineage>
        <taxon>Eukaryota</taxon>
        <taxon>Fungi</taxon>
        <taxon>Dikarya</taxon>
        <taxon>Ascomycota</taxon>
        <taxon>Pezizomycotina</taxon>
        <taxon>Sordariomycetes</taxon>
        <taxon>Sordariomycetidae</taxon>
        <taxon>Sordariales</taxon>
        <taxon>Schizotheciaceae</taxon>
        <taxon>Echria</taxon>
    </lineage>
</organism>
<gene>
    <name evidence="3" type="ORF">QBC47DRAFT_308241</name>
</gene>
<dbReference type="SUPFAM" id="SSF56112">
    <property type="entry name" value="Protein kinase-like (PK-like)"/>
    <property type="match status" value="1"/>
</dbReference>
<sequence>MELASTVFDDILGPLAAFPSGNNGVESPYPEQSTSHSVTGVAGHNVEGHSQDERTITWRVDGADVDGRRIFATPRFVVGRPPLRVDVYLPLWEDYSRPLKAALRPEQLIYTTGSDVSKLPVTRHVMSALESWSSAQPDFEAQYNTVPFGSQILVTEVTATIEDTAAGICLCPDYDVEQAMLTVDELHSMWNLSVGQWPPVLELDDIGFVRQLHEAISLVTVSNGSSTTTDPDKAYVFKSLTRDQRYLYNELRMLLTLLPHPNLIRRPSHIITKRARFGGKPGVCGFLLEYYPLGSLKQRLLHCDSPIPKRQKAKWARQIGQVLMHINATEGGFYPDLKPDNVVLRASKDGDSEDAVLLDLEQRGGWYSWSPPEVLYIEYMEMLATGLSEEHASLREEVMGLLARYMPGWKPSNQRDRYHNSVGGFSSAWLALLNHRDGKERLEKAQVFMLGKMIWCLFEDSPMVRCGIDWEILQDPDPPHEAPRFPAFRVTTDERIRELVRRCTLGAPEWYESQAQRGEVITLRKGRLVSIARQDQGGDESGGDVKGVARRWWAAEVERAMQFLRELVDIDHAGSLKKEMDECVRSRPTLAEVVGQLGALEEEWSAVG</sequence>
<comment type="caution">
    <text evidence="3">The sequence shown here is derived from an EMBL/GenBank/DDBJ whole genome shotgun (WGS) entry which is preliminary data.</text>
</comment>
<name>A0AAJ0F5B0_9PEZI</name>
<keyword evidence="4" id="KW-1185">Reference proteome</keyword>
<evidence type="ECO:0000259" key="2">
    <source>
        <dbReference type="PROSITE" id="PS50011"/>
    </source>
</evidence>
<feature type="domain" description="Protein kinase" evidence="2">
    <location>
        <begin position="186"/>
        <end position="523"/>
    </location>
</feature>
<dbReference type="GO" id="GO:0004672">
    <property type="term" value="F:protein kinase activity"/>
    <property type="evidence" value="ECO:0007669"/>
    <property type="project" value="InterPro"/>
</dbReference>
<dbReference type="GO" id="GO:0005524">
    <property type="term" value="F:ATP binding"/>
    <property type="evidence" value="ECO:0007669"/>
    <property type="project" value="InterPro"/>
</dbReference>
<evidence type="ECO:0000313" key="3">
    <source>
        <dbReference type="EMBL" id="KAK1751183.1"/>
    </source>
</evidence>
<accession>A0AAJ0F5B0</accession>